<dbReference type="Pfam" id="PF00478">
    <property type="entry name" value="IMPDH"/>
    <property type="match status" value="1"/>
</dbReference>
<dbReference type="SMART" id="SM01240">
    <property type="entry name" value="IMPDH"/>
    <property type="match status" value="1"/>
</dbReference>
<dbReference type="InterPro" id="IPR013785">
    <property type="entry name" value="Aldolase_TIM"/>
</dbReference>
<proteinExistence type="inferred from homology"/>
<keyword evidence="6" id="KW-1185">Reference proteome</keyword>
<keyword evidence="2 5" id="KW-0560">Oxidoreductase</keyword>
<dbReference type="RefSeq" id="WP_058439230.1">
    <property type="nucleotide sequence ID" value="NZ_KQ758903.1"/>
</dbReference>
<evidence type="ECO:0000313" key="5">
    <source>
        <dbReference type="EMBL" id="KTB48208.1"/>
    </source>
</evidence>
<dbReference type="EMBL" id="LFDV01000002">
    <property type="protein sequence ID" value="KTB48208.1"/>
    <property type="molecule type" value="Genomic_DNA"/>
</dbReference>
<comment type="caution">
    <text evidence="5">The sequence shown here is derived from an EMBL/GenBank/DDBJ whole genome shotgun (WGS) entry which is preliminary data.</text>
</comment>
<dbReference type="AlphaFoldDB" id="A0A0W0GI37"/>
<keyword evidence="3" id="KW-0520">NAD</keyword>
<reference evidence="5 6" key="1">
    <citation type="submission" date="2015-06" db="EMBL/GenBank/DDBJ databases">
        <title>Genome sequence of the organohalide-respiring Dehalogenimonas alkenigignens type strain (IP3-3T).</title>
        <authorList>
            <person name="Key T.A."/>
            <person name="Richmond D.P."/>
            <person name="Bowman K.S."/>
            <person name="Cho Y.-J."/>
            <person name="Chun J."/>
            <person name="da Costa M.S."/>
            <person name="Rainey F.A."/>
            <person name="Moe W.M."/>
        </authorList>
    </citation>
    <scope>NUCLEOTIDE SEQUENCE [LARGE SCALE GENOMIC DNA]</scope>
    <source>
        <strain evidence="5 6">IP3-3</strain>
    </source>
</reference>
<dbReference type="Proteomes" id="UP000053947">
    <property type="component" value="Unassembled WGS sequence"/>
</dbReference>
<accession>A0A0W0GI37</accession>
<dbReference type="GO" id="GO:0006183">
    <property type="term" value="P:GTP biosynthetic process"/>
    <property type="evidence" value="ECO:0007669"/>
    <property type="project" value="TreeGrafter"/>
</dbReference>
<dbReference type="NCBIfam" id="TIGR01304">
    <property type="entry name" value="IMP_DH_rel_2"/>
    <property type="match status" value="1"/>
</dbReference>
<dbReference type="PANTHER" id="PTHR11911">
    <property type="entry name" value="INOSINE-5-MONOPHOSPHATE DEHYDROGENASE RELATED"/>
    <property type="match status" value="1"/>
</dbReference>
<name>A0A0W0GI37_9CHLR</name>
<dbReference type="PATRIC" id="fig|1217799.6.peg.1083"/>
<dbReference type="InterPro" id="IPR005990">
    <property type="entry name" value="IMP_DH"/>
</dbReference>
<evidence type="ECO:0000256" key="3">
    <source>
        <dbReference type="ARBA" id="ARBA00023027"/>
    </source>
</evidence>
<dbReference type="STRING" id="1217799.DEALK_10530"/>
<evidence type="ECO:0000313" key="6">
    <source>
        <dbReference type="Proteomes" id="UP000053947"/>
    </source>
</evidence>
<organism evidence="5 6">
    <name type="scientific">Dehalogenimonas alkenigignens</name>
    <dbReference type="NCBI Taxonomy" id="1217799"/>
    <lineage>
        <taxon>Bacteria</taxon>
        <taxon>Bacillati</taxon>
        <taxon>Chloroflexota</taxon>
        <taxon>Dehalococcoidia</taxon>
        <taxon>Dehalococcoidales</taxon>
        <taxon>Dehalococcoidaceae</taxon>
        <taxon>Dehalogenimonas</taxon>
    </lineage>
</organism>
<dbReference type="OrthoDB" id="9805398at2"/>
<sequence>MTHPQFKELRRSYGFDEVAIVPGDVTINPEQTDIGFKIGEVAFKIPVVASAMDAVTDVRMAVRMSQLGGLAVLHGEGIQARYHDAEAVLAEIAETPQSEVTALLQKIYTEPIKDDLVADRVKAVKAAGGTAAVAVMPANAKRLAPVIAEAGADILVVASTVTTARHISKSYRGLIFSELCASLKIPVMVGNCVSYSASLELMRQGVAAILVGVGPGAACTSREVLGLGVPQITATMDCAAAREAYLAETGRYVSIITDGGFKKGGDFCKAIAAGADAAMFGSIIAQAKEAPGHGYHWGMSHPHPSLPRGTRIKVGTTAPLEQILFGPTSVVDGSQNFVGALRTVMGVCGAATIRDMQRAEMVIAPAITTEGKSYQLSKCV</sequence>
<dbReference type="PANTHER" id="PTHR11911:SF85">
    <property type="entry name" value="INOSINE-5'-MONOPHOSPHATE DEHYDROGENASE"/>
    <property type="match status" value="1"/>
</dbReference>
<evidence type="ECO:0000259" key="4">
    <source>
        <dbReference type="Pfam" id="PF00478"/>
    </source>
</evidence>
<protein>
    <submittedName>
        <fullName evidence="5">IMP dehydrogenase family protein</fullName>
        <ecNumber evidence="5">1.1.1.205</ecNumber>
    </submittedName>
</protein>
<dbReference type="InterPro" id="IPR005992">
    <property type="entry name" value="IMP_DH-rel2"/>
</dbReference>
<dbReference type="Gene3D" id="3.20.20.70">
    <property type="entry name" value="Aldolase class I"/>
    <property type="match status" value="1"/>
</dbReference>
<comment type="similarity">
    <text evidence="1">Belongs to the IMPDH/GMPR family.</text>
</comment>
<dbReference type="EC" id="1.1.1.205" evidence="5"/>
<feature type="domain" description="IMP dehydrogenase/GMP reductase" evidence="4">
    <location>
        <begin position="13"/>
        <end position="293"/>
    </location>
</feature>
<evidence type="ECO:0000256" key="1">
    <source>
        <dbReference type="ARBA" id="ARBA00005502"/>
    </source>
</evidence>
<dbReference type="GO" id="GO:0003938">
    <property type="term" value="F:IMP dehydrogenase activity"/>
    <property type="evidence" value="ECO:0007669"/>
    <property type="project" value="UniProtKB-EC"/>
</dbReference>
<evidence type="ECO:0000256" key="2">
    <source>
        <dbReference type="ARBA" id="ARBA00023002"/>
    </source>
</evidence>
<gene>
    <name evidence="5" type="ORF">DEALK_10530</name>
</gene>
<dbReference type="SUPFAM" id="SSF51412">
    <property type="entry name" value="Inosine monophosphate dehydrogenase (IMPDH)"/>
    <property type="match status" value="1"/>
</dbReference>
<dbReference type="InterPro" id="IPR001093">
    <property type="entry name" value="IMP_DH_GMPRt"/>
</dbReference>